<dbReference type="EMBL" id="CP021081">
    <property type="protein sequence ID" value="ASN81770.1"/>
    <property type="molecule type" value="Genomic_DNA"/>
</dbReference>
<accession>A0A221SYT2</accession>
<evidence type="ECO:0000259" key="4">
    <source>
        <dbReference type="PROSITE" id="PS51186"/>
    </source>
</evidence>
<dbReference type="Proteomes" id="UP000259030">
    <property type="component" value="Chromosome"/>
</dbReference>
<reference evidence="5 6" key="1">
    <citation type="submission" date="2017-05" db="EMBL/GenBank/DDBJ databases">
        <title>The complete genome sequence of Deinococcus ficus isolated from the rhizosphere of the Ficus religiosa L. in Taiwan.</title>
        <authorList>
            <person name="Wu K.-M."/>
            <person name="Liao T.-L."/>
            <person name="Liu Y.-M."/>
            <person name="Young C.-C."/>
            <person name="Tsai S.-F."/>
        </authorList>
    </citation>
    <scope>NUCLEOTIDE SEQUENCE [LARGE SCALE GENOMIC DNA]</scope>
    <source>
        <strain evidence="5 6">CC-FR2-10</strain>
    </source>
</reference>
<dbReference type="InterPro" id="IPR016181">
    <property type="entry name" value="Acyl_CoA_acyltransferase"/>
</dbReference>
<dbReference type="InterPro" id="IPR050832">
    <property type="entry name" value="Bact_Acetyltransf"/>
</dbReference>
<dbReference type="PANTHER" id="PTHR43877">
    <property type="entry name" value="AMINOALKYLPHOSPHONATE N-ACETYLTRANSFERASE-RELATED-RELATED"/>
    <property type="match status" value="1"/>
</dbReference>
<evidence type="ECO:0000256" key="1">
    <source>
        <dbReference type="ARBA" id="ARBA00022679"/>
    </source>
</evidence>
<dbReference type="AlphaFoldDB" id="A0A221SYT2"/>
<organism evidence="5 6">
    <name type="scientific">Deinococcus ficus</name>
    <dbReference type="NCBI Taxonomy" id="317577"/>
    <lineage>
        <taxon>Bacteria</taxon>
        <taxon>Thermotogati</taxon>
        <taxon>Deinococcota</taxon>
        <taxon>Deinococci</taxon>
        <taxon>Deinococcales</taxon>
        <taxon>Deinococcaceae</taxon>
        <taxon>Deinococcus</taxon>
    </lineage>
</organism>
<protein>
    <recommendedName>
        <fullName evidence="4">N-acetyltransferase domain-containing protein</fullName>
    </recommendedName>
</protein>
<proteinExistence type="predicted"/>
<dbReference type="Pfam" id="PF00583">
    <property type="entry name" value="Acetyltransf_1"/>
    <property type="match status" value="1"/>
</dbReference>
<keyword evidence="6" id="KW-1185">Reference proteome</keyword>
<dbReference type="SUPFAM" id="SSF55729">
    <property type="entry name" value="Acyl-CoA N-acyltransferases (Nat)"/>
    <property type="match status" value="1"/>
</dbReference>
<evidence type="ECO:0000256" key="2">
    <source>
        <dbReference type="ARBA" id="ARBA00023315"/>
    </source>
</evidence>
<dbReference type="InterPro" id="IPR000182">
    <property type="entry name" value="GNAT_dom"/>
</dbReference>
<evidence type="ECO:0000313" key="5">
    <source>
        <dbReference type="EMBL" id="ASN81770.1"/>
    </source>
</evidence>
<dbReference type="GO" id="GO:0016747">
    <property type="term" value="F:acyltransferase activity, transferring groups other than amino-acyl groups"/>
    <property type="evidence" value="ECO:0007669"/>
    <property type="project" value="InterPro"/>
</dbReference>
<keyword evidence="2" id="KW-0012">Acyltransferase</keyword>
<dbReference type="Gene3D" id="3.40.630.30">
    <property type="match status" value="1"/>
</dbReference>
<dbReference type="STRING" id="317577.GCA_000419625_01345"/>
<dbReference type="PROSITE" id="PS51186">
    <property type="entry name" value="GNAT"/>
    <property type="match status" value="1"/>
</dbReference>
<feature type="domain" description="N-acetyltransferase" evidence="4">
    <location>
        <begin position="16"/>
        <end position="163"/>
    </location>
</feature>
<evidence type="ECO:0000313" key="6">
    <source>
        <dbReference type="Proteomes" id="UP000259030"/>
    </source>
</evidence>
<dbReference type="KEGG" id="dfc:DFI_12910"/>
<name>A0A221SYT2_9DEIO</name>
<feature type="region of interest" description="Disordered" evidence="3">
    <location>
        <begin position="1"/>
        <end position="23"/>
    </location>
</feature>
<sequence length="165" mass="18641">MHRAAALPQTGRMPSYHLESGADPAREDVVSSGLVAYNDRHSAMLRQRLTPEHRHQSTPVESYVLSEAGEVVGGCTGRAVPLWGWLEINLMWLRDDLRGQGWGARLLADVEAQAAALGCTRVKLSTWEFQARPFYERHGYAVYAEEHDYPPGHTNYLMRKDLKPR</sequence>
<keyword evidence="1" id="KW-0808">Transferase</keyword>
<gene>
    <name evidence="5" type="ORF">DFI_12910</name>
</gene>
<evidence type="ECO:0000256" key="3">
    <source>
        <dbReference type="SAM" id="MobiDB-lite"/>
    </source>
</evidence>
<dbReference type="PANTHER" id="PTHR43877:SF2">
    <property type="entry name" value="AMINOALKYLPHOSPHONATE N-ACETYLTRANSFERASE-RELATED"/>
    <property type="match status" value="1"/>
</dbReference>
<dbReference type="CDD" id="cd04301">
    <property type="entry name" value="NAT_SF"/>
    <property type="match status" value="1"/>
</dbReference>